<protein>
    <recommendedName>
        <fullName evidence="4">NYN domain-containing protein</fullName>
    </recommendedName>
</protein>
<feature type="region of interest" description="Disordered" evidence="1">
    <location>
        <begin position="273"/>
        <end position="308"/>
    </location>
</feature>
<dbReference type="Gene3D" id="3.40.50.1010">
    <property type="entry name" value="5'-nuclease"/>
    <property type="match status" value="1"/>
</dbReference>
<organism evidence="2 3">
    <name type="scientific">Nonomuraea antimicrobica</name>
    <dbReference type="NCBI Taxonomy" id="561173"/>
    <lineage>
        <taxon>Bacteria</taxon>
        <taxon>Bacillati</taxon>
        <taxon>Actinomycetota</taxon>
        <taxon>Actinomycetes</taxon>
        <taxon>Streptosporangiales</taxon>
        <taxon>Streptosporangiaceae</taxon>
        <taxon>Nonomuraea</taxon>
    </lineage>
</organism>
<dbReference type="Gene3D" id="2.40.50.140">
    <property type="entry name" value="Nucleic acid-binding proteins"/>
    <property type="match status" value="1"/>
</dbReference>
<proteinExistence type="predicted"/>
<dbReference type="InterPro" id="IPR012340">
    <property type="entry name" value="NA-bd_OB-fold"/>
</dbReference>
<comment type="caution">
    <text evidence="2">The sequence shown here is derived from an EMBL/GenBank/DDBJ whole genome shotgun (WGS) entry which is preliminary data.</text>
</comment>
<dbReference type="RefSeq" id="WP_344897882.1">
    <property type="nucleotide sequence ID" value="NZ_BAAAZP010000293.1"/>
</dbReference>
<accession>A0ABP7EPF9</accession>
<dbReference type="SUPFAM" id="SSF50249">
    <property type="entry name" value="Nucleic acid-binding proteins"/>
    <property type="match status" value="1"/>
</dbReference>
<reference evidence="3" key="1">
    <citation type="journal article" date="2019" name="Int. J. Syst. Evol. Microbiol.">
        <title>The Global Catalogue of Microorganisms (GCM) 10K type strain sequencing project: providing services to taxonomists for standard genome sequencing and annotation.</title>
        <authorList>
            <consortium name="The Broad Institute Genomics Platform"/>
            <consortium name="The Broad Institute Genome Sequencing Center for Infectious Disease"/>
            <person name="Wu L."/>
            <person name="Ma J."/>
        </authorList>
    </citation>
    <scope>NUCLEOTIDE SEQUENCE [LARGE SCALE GENOMIC DNA]</scope>
    <source>
        <strain evidence="3">JCM 16904</strain>
    </source>
</reference>
<dbReference type="EMBL" id="BAAAZP010000293">
    <property type="protein sequence ID" value="GAA3722429.1"/>
    <property type="molecule type" value="Genomic_DNA"/>
</dbReference>
<evidence type="ECO:0000313" key="2">
    <source>
        <dbReference type="EMBL" id="GAA3722429.1"/>
    </source>
</evidence>
<gene>
    <name evidence="2" type="ORF">GCM10022224_104280</name>
</gene>
<evidence type="ECO:0008006" key="4">
    <source>
        <dbReference type="Google" id="ProtNLM"/>
    </source>
</evidence>
<keyword evidence="3" id="KW-1185">Reference proteome</keyword>
<evidence type="ECO:0000313" key="3">
    <source>
        <dbReference type="Proteomes" id="UP001500902"/>
    </source>
</evidence>
<dbReference type="Proteomes" id="UP001500902">
    <property type="component" value="Unassembled WGS sequence"/>
</dbReference>
<name>A0ABP7EPF9_9ACTN</name>
<sequence>MTTTSIRLGVFYDGGWFGRLWQYMATDSPWKAGLAFGGVHDILRWYVHRDLGHPLNAVTLTETHYVLGRPPELTHPGVDDGRWIPRGSTQEWDRILEGEEITRHDAVLSPRKHARKQMGADVTLALVTFDRAVAASLDIVALIAPDAHLAPLVSYLQQRRITVIVPSICDEYVQSDGSRGEISTESGLTDEADYAPSWNDLLVSGLTEDYRLTYPFVSKAGGGRNVGGRPAADGYRYGTVNRWNPTGHGFITENDGTRWFIAARDLADGYTALPKGQPVRFNGRPHPAPGKQYPQARACQPYEAGPTP</sequence>
<evidence type="ECO:0000256" key="1">
    <source>
        <dbReference type="SAM" id="MobiDB-lite"/>
    </source>
</evidence>